<dbReference type="EMBL" id="WUUL01000008">
    <property type="protein sequence ID" value="MXQ54693.1"/>
    <property type="molecule type" value="Genomic_DNA"/>
</dbReference>
<dbReference type="RefSeq" id="WP_160802036.1">
    <property type="nucleotide sequence ID" value="NZ_WUUL01000008.1"/>
</dbReference>
<gene>
    <name evidence="1" type="ORF">GSM42_13405</name>
</gene>
<organism evidence="1 2">
    <name type="scientific">Shimazuella alba</name>
    <dbReference type="NCBI Taxonomy" id="2690964"/>
    <lineage>
        <taxon>Bacteria</taxon>
        <taxon>Bacillati</taxon>
        <taxon>Bacillota</taxon>
        <taxon>Bacilli</taxon>
        <taxon>Bacillales</taxon>
        <taxon>Thermoactinomycetaceae</taxon>
        <taxon>Shimazuella</taxon>
    </lineage>
</organism>
<accession>A0A6I4VUL7</accession>
<keyword evidence="2" id="KW-1185">Reference proteome</keyword>
<protein>
    <submittedName>
        <fullName evidence="1">Uncharacterized protein</fullName>
    </submittedName>
</protein>
<evidence type="ECO:0000313" key="1">
    <source>
        <dbReference type="EMBL" id="MXQ54693.1"/>
    </source>
</evidence>
<evidence type="ECO:0000313" key="2">
    <source>
        <dbReference type="Proteomes" id="UP000430692"/>
    </source>
</evidence>
<comment type="caution">
    <text evidence="1">The sequence shown here is derived from an EMBL/GenBank/DDBJ whole genome shotgun (WGS) entry which is preliminary data.</text>
</comment>
<dbReference type="Proteomes" id="UP000430692">
    <property type="component" value="Unassembled WGS sequence"/>
</dbReference>
<proteinExistence type="predicted"/>
<sequence length="116" mass="13368">MIEIKRASELGESARKQMSEIFVEGFGDLHTFFSKDKRKLAIAFEHMFVLDVFYVALVDGEVAGITACTDGKIMPIDHSKKVLRNHLGFWKGTFAYSVFKREFQKPPLMWVKKRHG</sequence>
<name>A0A6I4VUL7_9BACL</name>
<dbReference type="AlphaFoldDB" id="A0A6I4VUL7"/>
<reference evidence="1 2" key="1">
    <citation type="submission" date="2019-12" db="EMBL/GenBank/DDBJ databases">
        <title>Whole-genome analyses of novel actinobacteria.</title>
        <authorList>
            <person name="Sahin N."/>
            <person name="Saygin H."/>
        </authorList>
    </citation>
    <scope>NUCLEOTIDE SEQUENCE [LARGE SCALE GENOMIC DNA]</scope>
    <source>
        <strain evidence="1 2">KC615</strain>
    </source>
</reference>